<reference evidence="2 3" key="1">
    <citation type="submission" date="2019-01" db="EMBL/GenBank/DDBJ databases">
        <title>Draft genome sequence of Dictyobacter sp. Uno17.</title>
        <authorList>
            <person name="Wang C.M."/>
            <person name="Zheng Y."/>
            <person name="Sakai Y."/>
            <person name="Abe K."/>
            <person name="Yokota A."/>
            <person name="Yabe S."/>
        </authorList>
    </citation>
    <scope>NUCLEOTIDE SEQUENCE [LARGE SCALE GENOMIC DNA]</scope>
    <source>
        <strain evidence="2 3">Uno17</strain>
    </source>
</reference>
<proteinExistence type="predicted"/>
<dbReference type="EMBL" id="BIXY01000129">
    <property type="protein sequence ID" value="GCF11629.1"/>
    <property type="molecule type" value="Genomic_DNA"/>
</dbReference>
<dbReference type="AlphaFoldDB" id="A0A5A5TKP3"/>
<protein>
    <submittedName>
        <fullName evidence="2">Uncharacterized protein</fullName>
    </submittedName>
</protein>
<comment type="caution">
    <text evidence="2">The sequence shown here is derived from an EMBL/GenBank/DDBJ whole genome shotgun (WGS) entry which is preliminary data.</text>
</comment>
<organism evidence="2 3">
    <name type="scientific">Dictyobacter arantiisoli</name>
    <dbReference type="NCBI Taxonomy" id="2014874"/>
    <lineage>
        <taxon>Bacteria</taxon>
        <taxon>Bacillati</taxon>
        <taxon>Chloroflexota</taxon>
        <taxon>Ktedonobacteria</taxon>
        <taxon>Ktedonobacterales</taxon>
        <taxon>Dictyobacteraceae</taxon>
        <taxon>Dictyobacter</taxon>
    </lineage>
</organism>
<feature type="region of interest" description="Disordered" evidence="1">
    <location>
        <begin position="1"/>
        <end position="33"/>
    </location>
</feature>
<keyword evidence="3" id="KW-1185">Reference proteome</keyword>
<gene>
    <name evidence="2" type="ORF">KDI_51930</name>
</gene>
<name>A0A5A5TKP3_9CHLR</name>
<evidence type="ECO:0000256" key="1">
    <source>
        <dbReference type="SAM" id="MobiDB-lite"/>
    </source>
</evidence>
<dbReference type="OrthoDB" id="9924083at2"/>
<dbReference type="Proteomes" id="UP000322530">
    <property type="component" value="Unassembled WGS sequence"/>
</dbReference>
<evidence type="ECO:0000313" key="2">
    <source>
        <dbReference type="EMBL" id="GCF11629.1"/>
    </source>
</evidence>
<evidence type="ECO:0000313" key="3">
    <source>
        <dbReference type="Proteomes" id="UP000322530"/>
    </source>
</evidence>
<accession>A0A5A5TKP3</accession>
<sequence length="94" mass="10727">MQHKASTSFHFADQPDDPDNTGNTNNADDTDEFKDVDRLFNKLEHFDPPANMVARIMGAVSKLPSYPQLEKLKKETTFSEQDGMIVYYDNKEPS</sequence>
<dbReference type="RefSeq" id="WP_149404450.1">
    <property type="nucleotide sequence ID" value="NZ_BIXY01000129.1"/>
</dbReference>